<dbReference type="AlphaFoldDB" id="A0A915CYX5"/>
<reference evidence="2" key="1">
    <citation type="submission" date="2022-11" db="UniProtKB">
        <authorList>
            <consortium name="WormBaseParasite"/>
        </authorList>
    </citation>
    <scope>IDENTIFICATION</scope>
</reference>
<dbReference type="CDD" id="cd09917">
    <property type="entry name" value="F-box_SF"/>
    <property type="match status" value="1"/>
</dbReference>
<proteinExistence type="predicted"/>
<name>A0A915CYX5_9BILA</name>
<protein>
    <submittedName>
        <fullName evidence="2">F-box domain-containing protein</fullName>
    </submittedName>
</protein>
<evidence type="ECO:0000313" key="1">
    <source>
        <dbReference type="Proteomes" id="UP000887574"/>
    </source>
</evidence>
<sequence>MSGDRVLRSHAKLGRPLYSAVKKVVKPKKRARIVSKPYQKVNESPKTFLNADGYPNYRELLLGDRPEIDERNFTLEISKNERNAVLFETRLSSRQNEPANSMNSSLNNQNRGTICSDILHDVFCLLPRNDLDRLLLVNRQFHNIIENSFSSTPPYRQLDTLAIQIGESNWVAIQNDITDWDFEVFPLQGFLPYLVDKASVAKEVQLNLFQDSEVENLQVLEYIKHLWSDSTLVINYYPLGNAAQENNRHLFTPIEDISTANIDHINQLIERLSSSCVMKCKILGLNLPRVIYFSVVKSYALDRLCEIFLLDIKAQQIKEEHMPDFINLLNTTEAKQLVFEPTAVLICGFDTTVEKWCISVHFASAESPHPYNIGIKSYFNRHLKPVCESTERNTLTNEKLDVRVIRKVNNDMIYEVKRSVVQ</sequence>
<accession>A0A915CYX5</accession>
<dbReference type="Proteomes" id="UP000887574">
    <property type="component" value="Unplaced"/>
</dbReference>
<organism evidence="1 2">
    <name type="scientific">Ditylenchus dipsaci</name>
    <dbReference type="NCBI Taxonomy" id="166011"/>
    <lineage>
        <taxon>Eukaryota</taxon>
        <taxon>Metazoa</taxon>
        <taxon>Ecdysozoa</taxon>
        <taxon>Nematoda</taxon>
        <taxon>Chromadorea</taxon>
        <taxon>Rhabditida</taxon>
        <taxon>Tylenchina</taxon>
        <taxon>Tylenchomorpha</taxon>
        <taxon>Sphaerularioidea</taxon>
        <taxon>Anguinidae</taxon>
        <taxon>Anguininae</taxon>
        <taxon>Ditylenchus</taxon>
    </lineage>
</organism>
<evidence type="ECO:0000313" key="2">
    <source>
        <dbReference type="WBParaSite" id="jg13634"/>
    </source>
</evidence>
<dbReference type="WBParaSite" id="jg13634">
    <property type="protein sequence ID" value="jg13634"/>
    <property type="gene ID" value="jg13634"/>
</dbReference>
<keyword evidence="1" id="KW-1185">Reference proteome</keyword>